<sequence length="150" mass="16282">MLIKKAAAGATSCARAHVAVGNKSDVAIVPLLLVAVRSRPPSADGQNPTQLFLKAVLAVSGQENTKQSRLSKRSRRLRCKAATVSEGMSQVRAIVDPRSTRLSGRSPSLSMLPRTAHHKTGMTRRHGLMMLELLVVIRLRNIQVHLVSFS</sequence>
<reference evidence="1 2" key="1">
    <citation type="submission" date="2019-03" db="EMBL/GenBank/DDBJ databases">
        <title>First draft genome of Liparis tanakae, snailfish: a comprehensive survey of snailfish specific genes.</title>
        <authorList>
            <person name="Kim W."/>
            <person name="Song I."/>
            <person name="Jeong J.-H."/>
            <person name="Kim D."/>
            <person name="Kim S."/>
            <person name="Ryu S."/>
            <person name="Song J.Y."/>
            <person name="Lee S.K."/>
        </authorList>
    </citation>
    <scope>NUCLEOTIDE SEQUENCE [LARGE SCALE GENOMIC DNA]</scope>
    <source>
        <tissue evidence="1">Muscle</tissue>
    </source>
</reference>
<proteinExistence type="predicted"/>
<dbReference type="AlphaFoldDB" id="A0A4Z2J714"/>
<protein>
    <submittedName>
        <fullName evidence="1">Uncharacterized protein</fullName>
    </submittedName>
</protein>
<accession>A0A4Z2J714</accession>
<comment type="caution">
    <text evidence="1">The sequence shown here is derived from an EMBL/GenBank/DDBJ whole genome shotgun (WGS) entry which is preliminary data.</text>
</comment>
<dbReference type="EMBL" id="SRLO01000019">
    <property type="protein sequence ID" value="TNN85721.1"/>
    <property type="molecule type" value="Genomic_DNA"/>
</dbReference>
<dbReference type="Proteomes" id="UP000314294">
    <property type="component" value="Unassembled WGS sequence"/>
</dbReference>
<gene>
    <name evidence="1" type="ORF">EYF80_003968</name>
</gene>
<evidence type="ECO:0000313" key="2">
    <source>
        <dbReference type="Proteomes" id="UP000314294"/>
    </source>
</evidence>
<evidence type="ECO:0000313" key="1">
    <source>
        <dbReference type="EMBL" id="TNN85721.1"/>
    </source>
</evidence>
<organism evidence="1 2">
    <name type="scientific">Liparis tanakae</name>
    <name type="common">Tanaka's snailfish</name>
    <dbReference type="NCBI Taxonomy" id="230148"/>
    <lineage>
        <taxon>Eukaryota</taxon>
        <taxon>Metazoa</taxon>
        <taxon>Chordata</taxon>
        <taxon>Craniata</taxon>
        <taxon>Vertebrata</taxon>
        <taxon>Euteleostomi</taxon>
        <taxon>Actinopterygii</taxon>
        <taxon>Neopterygii</taxon>
        <taxon>Teleostei</taxon>
        <taxon>Neoteleostei</taxon>
        <taxon>Acanthomorphata</taxon>
        <taxon>Eupercaria</taxon>
        <taxon>Perciformes</taxon>
        <taxon>Cottioidei</taxon>
        <taxon>Cottales</taxon>
        <taxon>Liparidae</taxon>
        <taxon>Liparis</taxon>
    </lineage>
</organism>
<name>A0A4Z2J714_9TELE</name>
<keyword evidence="2" id="KW-1185">Reference proteome</keyword>